<dbReference type="Gene3D" id="3.40.50.150">
    <property type="entry name" value="Vaccinia Virus protein VP39"/>
    <property type="match status" value="1"/>
</dbReference>
<accession>A0A3M3RKP0</accession>
<dbReference type="EMBL" id="RBPH01000126">
    <property type="protein sequence ID" value="RMN81370.1"/>
    <property type="molecule type" value="Genomic_DNA"/>
</dbReference>
<evidence type="ECO:0000256" key="5">
    <source>
        <dbReference type="ARBA" id="ARBA00047422"/>
    </source>
</evidence>
<evidence type="ECO:0000313" key="12">
    <source>
        <dbReference type="Proteomes" id="UP000270524"/>
    </source>
</evidence>
<evidence type="ECO:0000256" key="3">
    <source>
        <dbReference type="ARBA" id="ARBA00022691"/>
    </source>
</evidence>
<organism evidence="10 12">
    <name type="scientific">Pseudomonas cannabina</name>
    <dbReference type="NCBI Taxonomy" id="86840"/>
    <lineage>
        <taxon>Bacteria</taxon>
        <taxon>Pseudomonadati</taxon>
        <taxon>Pseudomonadota</taxon>
        <taxon>Gammaproteobacteria</taxon>
        <taxon>Pseudomonadales</taxon>
        <taxon>Pseudomonadaceae</taxon>
        <taxon>Pseudomonas</taxon>
    </lineage>
</organism>
<protein>
    <recommendedName>
        <fullName evidence="8">Cytosine-specific methyltransferase</fullName>
        <ecNumber evidence="8">2.1.1.37</ecNumber>
    </recommendedName>
</protein>
<dbReference type="GO" id="GO:0009307">
    <property type="term" value="P:DNA restriction-modification system"/>
    <property type="evidence" value="ECO:0007669"/>
    <property type="project" value="UniProtKB-KW"/>
</dbReference>
<dbReference type="EMBL" id="RBPJ01000134">
    <property type="protein sequence ID" value="RMN96963.1"/>
    <property type="molecule type" value="Genomic_DNA"/>
</dbReference>
<dbReference type="SUPFAM" id="SSF53335">
    <property type="entry name" value="S-adenosyl-L-methionine-dependent methyltransferases"/>
    <property type="match status" value="1"/>
</dbReference>
<evidence type="ECO:0000256" key="8">
    <source>
        <dbReference type="RuleBase" id="RU000417"/>
    </source>
</evidence>
<name>A0A3M3RKP0_PSECA</name>
<dbReference type="NCBIfam" id="TIGR00675">
    <property type="entry name" value="dcm"/>
    <property type="match status" value="1"/>
</dbReference>
<comment type="similarity">
    <text evidence="6 7">Belongs to the class I-like SAM-binding methyltransferase superfamily. C5-methyltransferase family.</text>
</comment>
<evidence type="ECO:0000313" key="10">
    <source>
        <dbReference type="EMBL" id="RMN96963.1"/>
    </source>
</evidence>
<evidence type="ECO:0000256" key="1">
    <source>
        <dbReference type="ARBA" id="ARBA00022603"/>
    </source>
</evidence>
<evidence type="ECO:0000256" key="2">
    <source>
        <dbReference type="ARBA" id="ARBA00022679"/>
    </source>
</evidence>
<keyword evidence="1 6" id="KW-0489">Methyltransferase</keyword>
<comment type="catalytic activity">
    <reaction evidence="5 8">
        <text>a 2'-deoxycytidine in DNA + S-adenosyl-L-methionine = a 5-methyl-2'-deoxycytidine in DNA + S-adenosyl-L-homocysteine + H(+)</text>
        <dbReference type="Rhea" id="RHEA:13681"/>
        <dbReference type="Rhea" id="RHEA-COMP:11369"/>
        <dbReference type="Rhea" id="RHEA-COMP:11370"/>
        <dbReference type="ChEBI" id="CHEBI:15378"/>
        <dbReference type="ChEBI" id="CHEBI:57856"/>
        <dbReference type="ChEBI" id="CHEBI:59789"/>
        <dbReference type="ChEBI" id="CHEBI:85452"/>
        <dbReference type="ChEBI" id="CHEBI:85454"/>
        <dbReference type="EC" id="2.1.1.37"/>
    </reaction>
</comment>
<dbReference type="AlphaFoldDB" id="A0A3M3RKP0"/>
<feature type="active site" evidence="6">
    <location>
        <position position="132"/>
    </location>
</feature>
<keyword evidence="3 6" id="KW-0949">S-adenosyl-L-methionine</keyword>
<evidence type="ECO:0000256" key="6">
    <source>
        <dbReference type="PROSITE-ProRule" id="PRU01016"/>
    </source>
</evidence>
<dbReference type="Gene3D" id="3.90.120.10">
    <property type="entry name" value="DNA Methylase, subunit A, domain 2"/>
    <property type="match status" value="1"/>
</dbReference>
<dbReference type="InterPro" id="IPR050390">
    <property type="entry name" value="C5-Methyltransferase"/>
</dbReference>
<dbReference type="GO" id="GO:0044027">
    <property type="term" value="P:negative regulation of gene expression via chromosomal CpG island methylation"/>
    <property type="evidence" value="ECO:0007669"/>
    <property type="project" value="TreeGrafter"/>
</dbReference>
<keyword evidence="2 6" id="KW-0808">Transferase</keyword>
<sequence length="403" mass="45303">MAANQPSRACLINFTKCPKDSSHIRVFQIFRAMTSITAPKRYRLRRLGEILTMHQIDAVDLFCGAGGLTAGLLKTGISVRAGYDIDRNCEYAYRENNGAEFIAESVELTKIEDLSAWYRPQRIKLLAGCAPCQPFSTYNQGRDTSTDRKWPLLYSFEKLIKGVNPELVTMENVPDVTKHKVYHDFVKSLAEAKYHIWEGTVHCIDYGLPQQRKRHVLLASRLGPIAMIPKTHSEPVSVAHAIGHLPKLAAGETDLNDPLHRAATLSPVNLQRIMLSKPGGTWKDWPESLRADCHRKPSGKTYASVYGRMRGDKPAPTMTTLCYGFGNGRFGHYDNEQNRAISLREAATLQAFPEDYQFMPPEEINFKAVGRMIGNAVPVRLGEIIGLSIQRHLDELDQEKIHC</sequence>
<dbReference type="InterPro" id="IPR031303">
    <property type="entry name" value="C5_meth_CS"/>
</dbReference>
<gene>
    <name evidence="10" type="ORF">ALQ51_100940</name>
    <name evidence="9" type="ORF">ALQ53_101650</name>
</gene>
<dbReference type="GO" id="GO:0032259">
    <property type="term" value="P:methylation"/>
    <property type="evidence" value="ECO:0007669"/>
    <property type="project" value="UniProtKB-KW"/>
</dbReference>
<evidence type="ECO:0000313" key="11">
    <source>
        <dbReference type="Proteomes" id="UP000269335"/>
    </source>
</evidence>
<dbReference type="PROSITE" id="PS00094">
    <property type="entry name" value="C5_MTASE_1"/>
    <property type="match status" value="1"/>
</dbReference>
<dbReference type="Proteomes" id="UP000270524">
    <property type="component" value="Unassembled WGS sequence"/>
</dbReference>
<dbReference type="InterPro" id="IPR001525">
    <property type="entry name" value="C5_MeTfrase"/>
</dbReference>
<proteinExistence type="inferred from homology"/>
<dbReference type="Proteomes" id="UP000269335">
    <property type="component" value="Unassembled WGS sequence"/>
</dbReference>
<dbReference type="Pfam" id="PF00145">
    <property type="entry name" value="DNA_methylase"/>
    <property type="match status" value="1"/>
</dbReference>
<dbReference type="PANTHER" id="PTHR10629">
    <property type="entry name" value="CYTOSINE-SPECIFIC METHYLTRANSFERASE"/>
    <property type="match status" value="1"/>
</dbReference>
<reference evidence="11 12" key="1">
    <citation type="submission" date="2018-08" db="EMBL/GenBank/DDBJ databases">
        <title>Recombination of ecologically and evolutionarily significant loci maintains genetic cohesion in the Pseudomonas syringae species complex.</title>
        <authorList>
            <person name="Dillon M."/>
            <person name="Thakur S."/>
            <person name="Almeida R.N.D."/>
            <person name="Weir B.S."/>
            <person name="Guttman D.S."/>
        </authorList>
    </citation>
    <scope>NUCLEOTIDE SEQUENCE [LARGE SCALE GENOMIC DNA]</scope>
    <source>
        <strain evidence="9 11">ICMP 15201</strain>
        <strain evidence="10 12">ICMP 15203</strain>
    </source>
</reference>
<dbReference type="InterPro" id="IPR018117">
    <property type="entry name" value="C5_DNA_meth_AS"/>
</dbReference>
<dbReference type="PANTHER" id="PTHR10629:SF52">
    <property type="entry name" value="DNA (CYTOSINE-5)-METHYLTRANSFERASE 1"/>
    <property type="match status" value="1"/>
</dbReference>
<evidence type="ECO:0000313" key="9">
    <source>
        <dbReference type="EMBL" id="RMN81370.1"/>
    </source>
</evidence>
<evidence type="ECO:0000256" key="4">
    <source>
        <dbReference type="ARBA" id="ARBA00022747"/>
    </source>
</evidence>
<dbReference type="GO" id="GO:0003886">
    <property type="term" value="F:DNA (cytosine-5-)-methyltransferase activity"/>
    <property type="evidence" value="ECO:0007669"/>
    <property type="project" value="UniProtKB-EC"/>
</dbReference>
<keyword evidence="4" id="KW-0680">Restriction system</keyword>
<dbReference type="EC" id="2.1.1.37" evidence="8"/>
<comment type="caution">
    <text evidence="10">The sequence shown here is derived from an EMBL/GenBank/DDBJ whole genome shotgun (WGS) entry which is preliminary data.</text>
</comment>
<evidence type="ECO:0000256" key="7">
    <source>
        <dbReference type="RuleBase" id="RU000416"/>
    </source>
</evidence>
<dbReference type="PROSITE" id="PS00095">
    <property type="entry name" value="C5_MTASE_2"/>
    <property type="match status" value="1"/>
</dbReference>
<dbReference type="PRINTS" id="PR00105">
    <property type="entry name" value="C5METTRFRASE"/>
</dbReference>
<dbReference type="PROSITE" id="PS51679">
    <property type="entry name" value="SAM_MT_C5"/>
    <property type="match status" value="1"/>
</dbReference>
<dbReference type="GO" id="GO:0003677">
    <property type="term" value="F:DNA binding"/>
    <property type="evidence" value="ECO:0007669"/>
    <property type="project" value="TreeGrafter"/>
</dbReference>
<dbReference type="InterPro" id="IPR029063">
    <property type="entry name" value="SAM-dependent_MTases_sf"/>
</dbReference>